<evidence type="ECO:0000256" key="10">
    <source>
        <dbReference type="ARBA" id="ARBA00047307"/>
    </source>
</evidence>
<evidence type="ECO:0000256" key="3">
    <source>
        <dbReference type="ARBA" id="ARBA00022527"/>
    </source>
</evidence>
<keyword evidence="9" id="KW-0112">Calmodulin-binding</keyword>
<dbReference type="PANTHER" id="PTHR24347">
    <property type="entry name" value="SERINE/THREONINE-PROTEIN KINASE"/>
    <property type="match status" value="1"/>
</dbReference>
<evidence type="ECO:0000256" key="12">
    <source>
        <dbReference type="PROSITE-ProRule" id="PRU10141"/>
    </source>
</evidence>
<keyword evidence="17" id="KW-1185">Reference proteome</keyword>
<keyword evidence="7" id="KW-0418">Kinase</keyword>
<feature type="region of interest" description="Disordered" evidence="14">
    <location>
        <begin position="353"/>
        <end position="401"/>
    </location>
</feature>
<dbReference type="GeneID" id="81458840"/>
<dbReference type="PROSITE" id="PS00107">
    <property type="entry name" value="PROTEIN_KINASE_ATP"/>
    <property type="match status" value="1"/>
</dbReference>
<evidence type="ECO:0000256" key="14">
    <source>
        <dbReference type="SAM" id="MobiDB-lite"/>
    </source>
</evidence>
<comment type="caution">
    <text evidence="16">The sequence shown here is derived from an EMBL/GenBank/DDBJ whole genome shotgun (WGS) entry which is preliminary data.</text>
</comment>
<dbReference type="FunFam" id="3.30.200.20:FF:000278">
    <property type="entry name" value="Calcium/calmodulin-dependent protein kinase II"/>
    <property type="match status" value="1"/>
</dbReference>
<dbReference type="GO" id="GO:0005516">
    <property type="term" value="F:calmodulin binding"/>
    <property type="evidence" value="ECO:0007669"/>
    <property type="project" value="UniProtKB-KW"/>
</dbReference>
<sequence>MPSPLGRLLQGSFASFVLRVSSERPRNLLTRTFPVATMLNKLSGQPESYEKKALYKFGRTLGAGTYGIVREADSTDGHKVAIKIILKKNVRGNENMVYDELEMLQSLQHPHIVSFVDWFESKDKFYIVTQLATGGELFDRICDYGKFTEKDASQTIRQVLDAVNYLHKRNIVHRDLKPENLLYLTRSADSELVLADFGIAKMLHDPSEVLTSMAGSFGYAAPEVMLKQGHGKAVDMWSLGVITYTLLCGYSPFRSENLTDLIEECRTGRIIFHERYWRDVSQDAKDFILTLLNADPSKRVTSEEALKHEWLTGKTASDRDLLPEIRTYIARARLRRGIEIVKLANRIESLKMHEEEDGEDIPSPMDMGASSEESSVAEPSVSNGDASPAPTSGHAKKKSLASAARGAIFREVVMAKVREQKEAEEREKVEREAREKAGSA</sequence>
<evidence type="ECO:0000256" key="13">
    <source>
        <dbReference type="RuleBase" id="RU000304"/>
    </source>
</evidence>
<keyword evidence="6 12" id="KW-0547">Nucleotide-binding</keyword>
<dbReference type="Proteomes" id="UP001147752">
    <property type="component" value="Unassembled WGS sequence"/>
</dbReference>
<dbReference type="FunFam" id="1.10.510.10:FF:000449">
    <property type="entry name" value="Calcium/calmodulin-dependent protein kinase"/>
    <property type="match status" value="1"/>
</dbReference>
<comment type="catalytic activity">
    <reaction evidence="11">
        <text>L-seryl-[protein] + ATP = O-phospho-L-seryl-[protein] + ADP + H(+)</text>
        <dbReference type="Rhea" id="RHEA:17989"/>
        <dbReference type="Rhea" id="RHEA-COMP:9863"/>
        <dbReference type="Rhea" id="RHEA-COMP:11604"/>
        <dbReference type="ChEBI" id="CHEBI:15378"/>
        <dbReference type="ChEBI" id="CHEBI:29999"/>
        <dbReference type="ChEBI" id="CHEBI:30616"/>
        <dbReference type="ChEBI" id="CHEBI:83421"/>
        <dbReference type="ChEBI" id="CHEBI:456216"/>
        <dbReference type="EC" id="2.7.11.17"/>
    </reaction>
</comment>
<dbReference type="PROSITE" id="PS50011">
    <property type="entry name" value="PROTEIN_KINASE_DOM"/>
    <property type="match status" value="1"/>
</dbReference>
<evidence type="ECO:0000256" key="7">
    <source>
        <dbReference type="ARBA" id="ARBA00022777"/>
    </source>
</evidence>
<dbReference type="CDD" id="cd05117">
    <property type="entry name" value="STKc_CAMK"/>
    <property type="match status" value="1"/>
</dbReference>
<accession>A0A9W9SSR0</accession>
<organism evidence="16 17">
    <name type="scientific">Penicillium concentricum</name>
    <dbReference type="NCBI Taxonomy" id="293559"/>
    <lineage>
        <taxon>Eukaryota</taxon>
        <taxon>Fungi</taxon>
        <taxon>Dikarya</taxon>
        <taxon>Ascomycota</taxon>
        <taxon>Pezizomycotina</taxon>
        <taxon>Eurotiomycetes</taxon>
        <taxon>Eurotiomycetidae</taxon>
        <taxon>Eurotiales</taxon>
        <taxon>Aspergillaceae</taxon>
        <taxon>Penicillium</taxon>
    </lineage>
</organism>
<feature type="domain" description="Protein kinase" evidence="15">
    <location>
        <begin position="55"/>
        <end position="311"/>
    </location>
</feature>
<proteinExistence type="inferred from homology"/>
<evidence type="ECO:0000256" key="1">
    <source>
        <dbReference type="ARBA" id="ARBA00005354"/>
    </source>
</evidence>
<evidence type="ECO:0000256" key="2">
    <source>
        <dbReference type="ARBA" id="ARBA00012434"/>
    </source>
</evidence>
<keyword evidence="8 12" id="KW-0067">ATP-binding</keyword>
<dbReference type="EC" id="2.7.11.17" evidence="2"/>
<dbReference type="Gene3D" id="1.10.510.10">
    <property type="entry name" value="Transferase(Phosphotransferase) domain 1"/>
    <property type="match status" value="1"/>
</dbReference>
<protein>
    <recommendedName>
        <fullName evidence="2">calcium/calmodulin-dependent protein kinase</fullName>
        <ecNumber evidence="2">2.7.11.17</ecNumber>
    </recommendedName>
</protein>
<dbReference type="PROSITE" id="PS00108">
    <property type="entry name" value="PROTEIN_KINASE_ST"/>
    <property type="match status" value="1"/>
</dbReference>
<dbReference type="InterPro" id="IPR011009">
    <property type="entry name" value="Kinase-like_dom_sf"/>
</dbReference>
<comment type="similarity">
    <text evidence="1">Belongs to the protein kinase superfamily. CAMK Ser/Thr protein kinase family. CaMK subfamily.</text>
</comment>
<feature type="binding site" evidence="12">
    <location>
        <position position="87"/>
    </location>
    <ligand>
        <name>ATP</name>
        <dbReference type="ChEBI" id="CHEBI:30616"/>
    </ligand>
</feature>
<reference evidence="16" key="1">
    <citation type="submission" date="2022-12" db="EMBL/GenBank/DDBJ databases">
        <authorList>
            <person name="Petersen C."/>
        </authorList>
    </citation>
    <scope>NUCLEOTIDE SEQUENCE</scope>
    <source>
        <strain evidence="16">IBT 3081</strain>
    </source>
</reference>
<name>A0A9W9SSR0_9EURO</name>
<dbReference type="InterPro" id="IPR008271">
    <property type="entry name" value="Ser/Thr_kinase_AS"/>
</dbReference>
<evidence type="ECO:0000256" key="4">
    <source>
        <dbReference type="ARBA" id="ARBA00022553"/>
    </source>
</evidence>
<dbReference type="SUPFAM" id="SSF56112">
    <property type="entry name" value="Protein kinase-like (PK-like)"/>
    <property type="match status" value="1"/>
</dbReference>
<keyword evidence="4" id="KW-0597">Phosphoprotein</keyword>
<dbReference type="GO" id="GO:0004683">
    <property type="term" value="F:calcium/calmodulin-dependent protein kinase activity"/>
    <property type="evidence" value="ECO:0007669"/>
    <property type="project" value="UniProtKB-EC"/>
</dbReference>
<dbReference type="InterPro" id="IPR017441">
    <property type="entry name" value="Protein_kinase_ATP_BS"/>
</dbReference>
<dbReference type="GO" id="GO:0005524">
    <property type="term" value="F:ATP binding"/>
    <property type="evidence" value="ECO:0007669"/>
    <property type="project" value="UniProtKB-UniRule"/>
</dbReference>
<evidence type="ECO:0000313" key="16">
    <source>
        <dbReference type="EMBL" id="KAJ5384016.1"/>
    </source>
</evidence>
<reference evidence="16" key="2">
    <citation type="journal article" date="2023" name="IMA Fungus">
        <title>Comparative genomic study of the Penicillium genus elucidates a diverse pangenome and 15 lateral gene transfer events.</title>
        <authorList>
            <person name="Petersen C."/>
            <person name="Sorensen T."/>
            <person name="Nielsen M.R."/>
            <person name="Sondergaard T.E."/>
            <person name="Sorensen J.L."/>
            <person name="Fitzpatrick D.A."/>
            <person name="Frisvad J.C."/>
            <person name="Nielsen K.L."/>
        </authorList>
    </citation>
    <scope>NUCLEOTIDE SEQUENCE</scope>
    <source>
        <strain evidence="16">IBT 3081</strain>
    </source>
</reference>
<dbReference type="OrthoDB" id="40902at2759"/>
<dbReference type="InterPro" id="IPR000719">
    <property type="entry name" value="Prot_kinase_dom"/>
</dbReference>
<feature type="region of interest" description="Disordered" evidence="14">
    <location>
        <begin position="418"/>
        <end position="440"/>
    </location>
</feature>
<keyword evidence="5" id="KW-0808">Transferase</keyword>
<evidence type="ECO:0000256" key="8">
    <source>
        <dbReference type="ARBA" id="ARBA00022840"/>
    </source>
</evidence>
<dbReference type="AlphaFoldDB" id="A0A9W9SSR0"/>
<dbReference type="SMART" id="SM00220">
    <property type="entry name" value="S_TKc"/>
    <property type="match status" value="1"/>
</dbReference>
<evidence type="ECO:0000259" key="15">
    <source>
        <dbReference type="PROSITE" id="PS50011"/>
    </source>
</evidence>
<dbReference type="Gene3D" id="3.30.200.20">
    <property type="entry name" value="Phosphorylase Kinase, domain 1"/>
    <property type="match status" value="1"/>
</dbReference>
<comment type="catalytic activity">
    <reaction evidence="10">
        <text>L-threonyl-[protein] + ATP = O-phospho-L-threonyl-[protein] + ADP + H(+)</text>
        <dbReference type="Rhea" id="RHEA:46608"/>
        <dbReference type="Rhea" id="RHEA-COMP:11060"/>
        <dbReference type="Rhea" id="RHEA-COMP:11605"/>
        <dbReference type="ChEBI" id="CHEBI:15378"/>
        <dbReference type="ChEBI" id="CHEBI:30013"/>
        <dbReference type="ChEBI" id="CHEBI:30616"/>
        <dbReference type="ChEBI" id="CHEBI:61977"/>
        <dbReference type="ChEBI" id="CHEBI:456216"/>
        <dbReference type="EC" id="2.7.11.17"/>
    </reaction>
</comment>
<evidence type="ECO:0000313" key="17">
    <source>
        <dbReference type="Proteomes" id="UP001147752"/>
    </source>
</evidence>
<evidence type="ECO:0000256" key="6">
    <source>
        <dbReference type="ARBA" id="ARBA00022741"/>
    </source>
</evidence>
<evidence type="ECO:0000256" key="9">
    <source>
        <dbReference type="ARBA" id="ARBA00022860"/>
    </source>
</evidence>
<dbReference type="RefSeq" id="XP_056583792.1">
    <property type="nucleotide sequence ID" value="XM_056719657.1"/>
</dbReference>
<feature type="compositionally biased region" description="Low complexity" evidence="14">
    <location>
        <begin position="369"/>
        <end position="382"/>
    </location>
</feature>
<dbReference type="Pfam" id="PF00069">
    <property type="entry name" value="Pkinase"/>
    <property type="match status" value="1"/>
</dbReference>
<gene>
    <name evidence="16" type="ORF">N7517_001927</name>
</gene>
<keyword evidence="3 13" id="KW-0723">Serine/threonine-protein kinase</keyword>
<dbReference type="EMBL" id="JAPZBT010000001">
    <property type="protein sequence ID" value="KAJ5384016.1"/>
    <property type="molecule type" value="Genomic_DNA"/>
</dbReference>
<evidence type="ECO:0000256" key="11">
    <source>
        <dbReference type="ARBA" id="ARBA00047430"/>
    </source>
</evidence>
<evidence type="ECO:0000256" key="5">
    <source>
        <dbReference type="ARBA" id="ARBA00022679"/>
    </source>
</evidence>